<name>A0A5C3PHD7_9APHY</name>
<dbReference type="InParanoid" id="A0A5C3PHD7"/>
<accession>A0A5C3PHD7</accession>
<protein>
    <submittedName>
        <fullName evidence="1">Uncharacterized protein</fullName>
    </submittedName>
</protein>
<sequence>MAGTPIPYAALAIGVGAGSDTLCAYSRELAGAGRLRSLASRPIGLLSVDILSAASLFNGSTRTVRFRVRFGHVTTLPPPGAAHCGPSTLVVFRDSAITRLADDRLLASSIILVIFPTDSDGRTGLLDPNIGAQVPERPLVAPLSASRMSKCRCGSSRPGSVCVRTEARTHSPPTALTSVSCGLRTSQCVQRRSQEQRRVRVLQASLDVLRRPVRPHSSAGMVGFWWNSGGYRARCCIGEHSS</sequence>
<dbReference type="Proteomes" id="UP000308197">
    <property type="component" value="Unassembled WGS sequence"/>
</dbReference>
<dbReference type="AlphaFoldDB" id="A0A5C3PHD7"/>
<evidence type="ECO:0000313" key="1">
    <source>
        <dbReference type="EMBL" id="TFK85323.1"/>
    </source>
</evidence>
<proteinExistence type="predicted"/>
<gene>
    <name evidence="1" type="ORF">K466DRAFT_192062</name>
</gene>
<dbReference type="EMBL" id="ML211260">
    <property type="protein sequence ID" value="TFK85323.1"/>
    <property type="molecule type" value="Genomic_DNA"/>
</dbReference>
<evidence type="ECO:0000313" key="2">
    <source>
        <dbReference type="Proteomes" id="UP000308197"/>
    </source>
</evidence>
<reference evidence="1 2" key="1">
    <citation type="journal article" date="2019" name="Nat. Ecol. Evol.">
        <title>Megaphylogeny resolves global patterns of mushroom evolution.</title>
        <authorList>
            <person name="Varga T."/>
            <person name="Krizsan K."/>
            <person name="Foldi C."/>
            <person name="Dima B."/>
            <person name="Sanchez-Garcia M."/>
            <person name="Sanchez-Ramirez S."/>
            <person name="Szollosi G.J."/>
            <person name="Szarkandi J.G."/>
            <person name="Papp V."/>
            <person name="Albert L."/>
            <person name="Andreopoulos W."/>
            <person name="Angelini C."/>
            <person name="Antonin V."/>
            <person name="Barry K.W."/>
            <person name="Bougher N.L."/>
            <person name="Buchanan P."/>
            <person name="Buyck B."/>
            <person name="Bense V."/>
            <person name="Catcheside P."/>
            <person name="Chovatia M."/>
            <person name="Cooper J."/>
            <person name="Damon W."/>
            <person name="Desjardin D."/>
            <person name="Finy P."/>
            <person name="Geml J."/>
            <person name="Haridas S."/>
            <person name="Hughes K."/>
            <person name="Justo A."/>
            <person name="Karasinski D."/>
            <person name="Kautmanova I."/>
            <person name="Kiss B."/>
            <person name="Kocsube S."/>
            <person name="Kotiranta H."/>
            <person name="LaButti K.M."/>
            <person name="Lechner B.E."/>
            <person name="Liimatainen K."/>
            <person name="Lipzen A."/>
            <person name="Lukacs Z."/>
            <person name="Mihaltcheva S."/>
            <person name="Morgado L.N."/>
            <person name="Niskanen T."/>
            <person name="Noordeloos M.E."/>
            <person name="Ohm R.A."/>
            <person name="Ortiz-Santana B."/>
            <person name="Ovrebo C."/>
            <person name="Racz N."/>
            <person name="Riley R."/>
            <person name="Savchenko A."/>
            <person name="Shiryaev A."/>
            <person name="Soop K."/>
            <person name="Spirin V."/>
            <person name="Szebenyi C."/>
            <person name="Tomsovsky M."/>
            <person name="Tulloss R.E."/>
            <person name="Uehling J."/>
            <person name="Grigoriev I.V."/>
            <person name="Vagvolgyi C."/>
            <person name="Papp T."/>
            <person name="Martin F.M."/>
            <person name="Miettinen O."/>
            <person name="Hibbett D.S."/>
            <person name="Nagy L.G."/>
        </authorList>
    </citation>
    <scope>NUCLEOTIDE SEQUENCE [LARGE SCALE GENOMIC DNA]</scope>
    <source>
        <strain evidence="1 2">HHB13444</strain>
    </source>
</reference>
<keyword evidence="2" id="KW-1185">Reference proteome</keyword>
<organism evidence="1 2">
    <name type="scientific">Polyporus arcularius HHB13444</name>
    <dbReference type="NCBI Taxonomy" id="1314778"/>
    <lineage>
        <taxon>Eukaryota</taxon>
        <taxon>Fungi</taxon>
        <taxon>Dikarya</taxon>
        <taxon>Basidiomycota</taxon>
        <taxon>Agaricomycotina</taxon>
        <taxon>Agaricomycetes</taxon>
        <taxon>Polyporales</taxon>
        <taxon>Polyporaceae</taxon>
        <taxon>Polyporus</taxon>
    </lineage>
</organism>